<evidence type="ECO:0000313" key="2">
    <source>
        <dbReference type="Proteomes" id="UP000019812"/>
    </source>
</evidence>
<evidence type="ECO:0000313" key="1">
    <source>
        <dbReference type="EMBL" id="KFB66147.1"/>
    </source>
</evidence>
<comment type="caution">
    <text evidence="1">The sequence shown here is derived from an EMBL/GenBank/DDBJ whole genome shotgun (WGS) entry which is preliminary data.</text>
</comment>
<dbReference type="STRING" id="1457154.CAPSK01_004516"/>
<sequence>MARRPAPLIVLRREDYRRVELCNARGEYVYVVEPKTTAERVEKLRQQRADLGLKRRELYAHDDDWPKLQELAAKLQRKRERNAKRAAP</sequence>
<reference evidence="1 2" key="1">
    <citation type="submission" date="2014-07" db="EMBL/GenBank/DDBJ databases">
        <title>Expanding our view of genomic diversity in Candidatus Accumulibacter clades.</title>
        <authorList>
            <person name="Skennerton C.T."/>
            <person name="Barr J.J."/>
            <person name="Slater F.R."/>
            <person name="Bond P.L."/>
            <person name="Tyson G.W."/>
        </authorList>
    </citation>
    <scope>NUCLEOTIDE SEQUENCE [LARGE SCALE GENOMIC DNA]</scope>
    <source>
        <strain evidence="2">SK-01</strain>
    </source>
</reference>
<dbReference type="Proteomes" id="UP000019812">
    <property type="component" value="Unassembled WGS sequence"/>
</dbReference>
<dbReference type="AlphaFoldDB" id="A0A084XUK3"/>
<gene>
    <name evidence="1" type="ORF">CAPSK01_004516</name>
</gene>
<proteinExistence type="predicted"/>
<dbReference type="RefSeq" id="WP_034930782.1">
    <property type="nucleotide sequence ID" value="NZ_JDSS02000049.1"/>
</dbReference>
<dbReference type="EMBL" id="JDSS02000049">
    <property type="protein sequence ID" value="KFB66147.1"/>
    <property type="molecule type" value="Genomic_DNA"/>
</dbReference>
<organism evidence="1 2">
    <name type="scientific">Candidatus Accumulibacter vicinus</name>
    <dbReference type="NCBI Taxonomy" id="2954382"/>
    <lineage>
        <taxon>Bacteria</taxon>
        <taxon>Pseudomonadati</taxon>
        <taxon>Pseudomonadota</taxon>
        <taxon>Betaproteobacteria</taxon>
        <taxon>Candidatus Accumulibacter</taxon>
    </lineage>
</organism>
<accession>A0A084XUK3</accession>
<name>A0A084XUK3_9PROT</name>
<protein>
    <submittedName>
        <fullName evidence="1">Uncharacterized protein</fullName>
    </submittedName>
</protein>